<evidence type="ECO:0000313" key="3">
    <source>
        <dbReference type="Proteomes" id="UP000009872"/>
    </source>
</evidence>
<keyword evidence="1" id="KW-0732">Signal</keyword>
<dbReference type="OrthoDB" id="1048572at2"/>
<dbReference type="AlphaFoldDB" id="K9EDM7"/>
<keyword evidence="3" id="KW-1185">Reference proteome</keyword>
<organism evidence="2 3">
    <name type="scientific">Bacteroides oleiciplenus YIT 12058</name>
    <dbReference type="NCBI Taxonomy" id="742727"/>
    <lineage>
        <taxon>Bacteria</taxon>
        <taxon>Pseudomonadati</taxon>
        <taxon>Bacteroidota</taxon>
        <taxon>Bacteroidia</taxon>
        <taxon>Bacteroidales</taxon>
        <taxon>Bacteroidaceae</taxon>
        <taxon>Bacteroides</taxon>
    </lineage>
</organism>
<dbReference type="HOGENOM" id="CLU_1341010_0_0_10"/>
<dbReference type="PATRIC" id="fig|742727.4.peg.3995"/>
<protein>
    <recommendedName>
        <fullName evidence="4">Lipoprotein</fullName>
    </recommendedName>
</protein>
<dbReference type="eggNOG" id="ENOG5033W57">
    <property type="taxonomic scope" value="Bacteria"/>
</dbReference>
<dbReference type="Proteomes" id="UP000009872">
    <property type="component" value="Unassembled WGS sequence"/>
</dbReference>
<reference evidence="2 3" key="1">
    <citation type="submission" date="2012-09" db="EMBL/GenBank/DDBJ databases">
        <title>The Genome Sequence of Bacteroides oleiciplenus YIT 12058.</title>
        <authorList>
            <consortium name="The Broad Institute Genome Sequencing Platform"/>
            <person name="Earl A."/>
            <person name="Ward D."/>
            <person name="Feldgarden M."/>
            <person name="Gevers D."/>
            <person name="Morotomi M."/>
            <person name="Walker B."/>
            <person name="Young S.K."/>
            <person name="Zeng Q."/>
            <person name="Gargeya S."/>
            <person name="Fitzgerald M."/>
            <person name="Haas B."/>
            <person name="Abouelleil A."/>
            <person name="Alvarado L."/>
            <person name="Arachchi H.M."/>
            <person name="Berlin A.M."/>
            <person name="Chapman S.B."/>
            <person name="Goldberg J."/>
            <person name="Griggs A."/>
            <person name="Gujja S."/>
            <person name="Hansen M."/>
            <person name="Howarth C."/>
            <person name="Imamovic A."/>
            <person name="Larimer J."/>
            <person name="McCowen C."/>
            <person name="Montmayeur A."/>
            <person name="Murphy C."/>
            <person name="Neiman D."/>
            <person name="Pearson M."/>
            <person name="Priest M."/>
            <person name="Roberts A."/>
            <person name="Saif S."/>
            <person name="Shea T."/>
            <person name="Sisk P."/>
            <person name="Sykes S."/>
            <person name="Wortman J."/>
            <person name="Nusbaum C."/>
            <person name="Birren B."/>
        </authorList>
    </citation>
    <scope>NUCLEOTIDE SEQUENCE [LARGE SCALE GENOMIC DNA]</scope>
    <source>
        <strain evidence="2 3">YIT 12058</strain>
    </source>
</reference>
<proteinExistence type="predicted"/>
<name>K9EDM7_9BACE</name>
<dbReference type="RefSeq" id="WP_009131444.1">
    <property type="nucleotide sequence ID" value="NZ_JH992943.1"/>
</dbReference>
<sequence length="208" mass="23771">MTQIKRLLSRGVFTIILCSVAACSNDDNENIEEIKDASYTLDEIEWKFDNDGIKVTEIEIPEEIYKNPSNSEMLVTVCSVENFMQTSQFYSDDPKYFQLLVQSPIIEVCIPSGEIPFDDFFHTSGGPEVPFLLEEYTYSPHSYSTNTSKLPPHSILKFNATVIKRNVTAIYRARFIGNDSGKQVEITGKWHGVYYDSLENIIKIEEIK</sequence>
<evidence type="ECO:0000256" key="1">
    <source>
        <dbReference type="SAM" id="SignalP"/>
    </source>
</evidence>
<dbReference type="PROSITE" id="PS51257">
    <property type="entry name" value="PROKAR_LIPOPROTEIN"/>
    <property type="match status" value="1"/>
</dbReference>
<evidence type="ECO:0008006" key="4">
    <source>
        <dbReference type="Google" id="ProtNLM"/>
    </source>
</evidence>
<comment type="caution">
    <text evidence="2">The sequence shown here is derived from an EMBL/GenBank/DDBJ whole genome shotgun (WGS) entry which is preliminary data.</text>
</comment>
<feature type="signal peptide" evidence="1">
    <location>
        <begin position="1"/>
        <end position="24"/>
    </location>
</feature>
<evidence type="ECO:0000313" key="2">
    <source>
        <dbReference type="EMBL" id="EKU89047.1"/>
    </source>
</evidence>
<feature type="chain" id="PRO_5003926803" description="Lipoprotein" evidence="1">
    <location>
        <begin position="25"/>
        <end position="208"/>
    </location>
</feature>
<dbReference type="EMBL" id="ADLF01000016">
    <property type="protein sequence ID" value="EKU89047.1"/>
    <property type="molecule type" value="Genomic_DNA"/>
</dbReference>
<gene>
    <name evidence="2" type="ORF">HMPREF9447_03921</name>
</gene>
<dbReference type="Gene3D" id="2.170.15.10">
    <property type="entry name" value="Proaerolysin, chain A, domain 3"/>
    <property type="match status" value="1"/>
</dbReference>
<accession>K9EDM7</accession>